<feature type="domain" description="Thiamine-binding protein" evidence="2">
    <location>
        <begin position="37"/>
        <end position="126"/>
    </location>
</feature>
<dbReference type="PANTHER" id="PTHR33777">
    <property type="entry name" value="UPF0045 PROTEIN ECM15"/>
    <property type="match status" value="1"/>
</dbReference>
<dbReference type="SUPFAM" id="SSF89957">
    <property type="entry name" value="MTH1187/YkoF-like"/>
    <property type="match status" value="1"/>
</dbReference>
<organism evidence="3 4">
    <name type="scientific">Ruoffia tabacinasalis</name>
    <dbReference type="NCBI Taxonomy" id="87458"/>
    <lineage>
        <taxon>Bacteria</taxon>
        <taxon>Bacillati</taxon>
        <taxon>Bacillota</taxon>
        <taxon>Bacilli</taxon>
        <taxon>Lactobacillales</taxon>
        <taxon>Aerococcaceae</taxon>
        <taxon>Ruoffia</taxon>
    </lineage>
</organism>
<comment type="caution">
    <text evidence="3">The sequence shown here is derived from an EMBL/GenBank/DDBJ whole genome shotgun (WGS) entry which is preliminary data.</text>
</comment>
<dbReference type="AlphaFoldDB" id="A0A5R9EN39"/>
<reference evidence="3 4" key="1">
    <citation type="submission" date="2019-05" db="EMBL/GenBank/DDBJ databases">
        <title>The metagenome of a microbial culture collection derived from dairy environment covers the genomic content of the human microbiome.</title>
        <authorList>
            <person name="Roder T."/>
            <person name="Wuthrich D."/>
            <person name="Sattari Z."/>
            <person name="Von Ah U."/>
            <person name="Bar C."/>
            <person name="Ronchi F."/>
            <person name="Macpherson A.J."/>
            <person name="Ganal-Vonarburg S.C."/>
            <person name="Bruggmann R."/>
            <person name="Vergeres G."/>
        </authorList>
    </citation>
    <scope>NUCLEOTIDE SEQUENCE [LARGE SCALE GENOMIC DNA]</scope>
    <source>
        <strain evidence="3 4">FAM 24227</strain>
    </source>
</reference>
<accession>A0A5R9EN39</accession>
<evidence type="ECO:0000256" key="1">
    <source>
        <dbReference type="ARBA" id="ARBA00010272"/>
    </source>
</evidence>
<gene>
    <name evidence="3" type="ORF">FEZ33_02125</name>
</gene>
<dbReference type="InterPro" id="IPR029756">
    <property type="entry name" value="MTH1187/YkoF-like"/>
</dbReference>
<proteinExistence type="inferred from homology"/>
<dbReference type="InterPro" id="IPR002767">
    <property type="entry name" value="Thiamine_BP"/>
</dbReference>
<protein>
    <recommendedName>
        <fullName evidence="2">Thiamine-binding protein domain-containing protein</fullName>
    </recommendedName>
</protein>
<dbReference type="Gene3D" id="3.30.70.930">
    <property type="match status" value="1"/>
</dbReference>
<dbReference type="Proteomes" id="UP000306420">
    <property type="component" value="Unassembled WGS sequence"/>
</dbReference>
<dbReference type="EMBL" id="VBSP01000004">
    <property type="protein sequence ID" value="TLQ49037.1"/>
    <property type="molecule type" value="Genomic_DNA"/>
</dbReference>
<comment type="similarity">
    <text evidence="1">Belongs to the UPF0045 family.</text>
</comment>
<dbReference type="InterPro" id="IPR051614">
    <property type="entry name" value="UPF0045_domain"/>
</dbReference>
<dbReference type="PANTHER" id="PTHR33777:SF1">
    <property type="entry name" value="UPF0045 PROTEIN ECM15"/>
    <property type="match status" value="1"/>
</dbReference>
<dbReference type="Pfam" id="PF01910">
    <property type="entry name" value="Thiamine_BP"/>
    <property type="match status" value="1"/>
</dbReference>
<evidence type="ECO:0000259" key="2">
    <source>
        <dbReference type="Pfam" id="PF01910"/>
    </source>
</evidence>
<name>A0A5R9EN39_9LACT</name>
<sequence length="128" mass="14407">MQFVRIYLYKYHSTCLNSDTLCCEYEGGFFMVNCSIALQILPLGASQEATLEVVDSVIAFIASKTDNYEVAAFETTIQGDYDTLMPILKEAIEIASQTHHKIFTNVKISYDAKGSVLTIEDKTTKHRH</sequence>
<dbReference type="GO" id="GO:0005829">
    <property type="term" value="C:cytosol"/>
    <property type="evidence" value="ECO:0007669"/>
    <property type="project" value="TreeGrafter"/>
</dbReference>
<evidence type="ECO:0000313" key="4">
    <source>
        <dbReference type="Proteomes" id="UP000306420"/>
    </source>
</evidence>
<dbReference type="OrthoDB" id="5886358at2"/>
<evidence type="ECO:0000313" key="3">
    <source>
        <dbReference type="EMBL" id="TLQ49037.1"/>
    </source>
</evidence>